<dbReference type="Pfam" id="PF17917">
    <property type="entry name" value="RT_RNaseH"/>
    <property type="match status" value="1"/>
</dbReference>
<dbReference type="InterPro" id="IPR043128">
    <property type="entry name" value="Rev_trsase/Diguanyl_cyclase"/>
</dbReference>
<evidence type="ECO:0000256" key="7">
    <source>
        <dbReference type="SAM" id="MobiDB-lite"/>
    </source>
</evidence>
<dbReference type="GO" id="GO:0004519">
    <property type="term" value="F:endonuclease activity"/>
    <property type="evidence" value="ECO:0007669"/>
    <property type="project" value="UniProtKB-KW"/>
</dbReference>
<accession>A0A9Q3FQ33</accession>
<dbReference type="Proteomes" id="UP000765509">
    <property type="component" value="Unassembled WGS sequence"/>
</dbReference>
<evidence type="ECO:0000256" key="3">
    <source>
        <dbReference type="ARBA" id="ARBA00022722"/>
    </source>
</evidence>
<evidence type="ECO:0000313" key="9">
    <source>
        <dbReference type="EMBL" id="MBW0541730.1"/>
    </source>
</evidence>
<evidence type="ECO:0000259" key="8">
    <source>
        <dbReference type="PROSITE" id="PS50878"/>
    </source>
</evidence>
<keyword evidence="6" id="KW-0695">RNA-directed DNA polymerase</keyword>
<gene>
    <name evidence="9" type="ORF">O181_081445</name>
</gene>
<dbReference type="InterPro" id="IPR041373">
    <property type="entry name" value="RT_RNaseH"/>
</dbReference>
<sequence>MLRTNRPAFSIGEEPLGKISGHDIEIYLNVERPYPPMLRRPSDLASLETRQEIEKHINELLYMDVIRKIGHNEIVEITTPVLITWNDGKYRLCGDFRDLNNHTKAERYPIPRIPHASDKLPKEKYITKMDCKKGFHQKGVKPNSMKLIRIICHMGIYEYTRMPFGIKNASAHFQRMMDTIFQEEILEGWMVVYIDDIIIYSETWEDHVQYIDRVLKLLALGNKASGLRLAIDKNKVAEVLQKPVPRNIKEMQSLLGFASYYRNHIKQFAHITSSLYKLCSKDVVFEITKERRDSYERIKYELTNAPVLILPEFELPLKLHIDEAYSQGLGAALHQRQIVDCEPREGVICYISRKLEDSEARYGATQTECLCLVWALEKFHYYLEGAVFEVYTERTAFKSLLNMNTASRHMLRRWALDNVKSNPDYDPKVSAKIPIHFMEVDRRKNFRFSEWAPESGTLDSGKTDSEGTETPILGIGSS</sequence>
<keyword evidence="2" id="KW-0548">Nucleotidyltransferase</keyword>
<protein>
    <recommendedName>
        <fullName evidence="8">Reverse transcriptase domain-containing protein</fullName>
    </recommendedName>
</protein>
<name>A0A9Q3FQ33_9BASI</name>
<dbReference type="FunFam" id="3.30.70.270:FF:000020">
    <property type="entry name" value="Transposon Tf2-6 polyprotein-like Protein"/>
    <property type="match status" value="1"/>
</dbReference>
<dbReference type="Gene3D" id="3.10.10.10">
    <property type="entry name" value="HIV Type 1 Reverse Transcriptase, subunit A, domain 1"/>
    <property type="match status" value="1"/>
</dbReference>
<keyword evidence="3" id="KW-0540">Nuclease</keyword>
<dbReference type="Pfam" id="PF00078">
    <property type="entry name" value="RVT_1"/>
    <property type="match status" value="1"/>
</dbReference>
<dbReference type="InterPro" id="IPR050951">
    <property type="entry name" value="Retrovirus_Pol_polyprotein"/>
</dbReference>
<keyword evidence="10" id="KW-1185">Reference proteome</keyword>
<dbReference type="PANTHER" id="PTHR37984:SF5">
    <property type="entry name" value="PROTEIN NYNRIN-LIKE"/>
    <property type="match status" value="1"/>
</dbReference>
<dbReference type="AlphaFoldDB" id="A0A9Q3FQ33"/>
<keyword evidence="1" id="KW-0808">Transferase</keyword>
<evidence type="ECO:0000256" key="4">
    <source>
        <dbReference type="ARBA" id="ARBA00022759"/>
    </source>
</evidence>
<dbReference type="GO" id="GO:0016787">
    <property type="term" value="F:hydrolase activity"/>
    <property type="evidence" value="ECO:0007669"/>
    <property type="project" value="UniProtKB-KW"/>
</dbReference>
<dbReference type="PROSITE" id="PS50878">
    <property type="entry name" value="RT_POL"/>
    <property type="match status" value="1"/>
</dbReference>
<organism evidence="9 10">
    <name type="scientific">Austropuccinia psidii MF-1</name>
    <dbReference type="NCBI Taxonomy" id="1389203"/>
    <lineage>
        <taxon>Eukaryota</taxon>
        <taxon>Fungi</taxon>
        <taxon>Dikarya</taxon>
        <taxon>Basidiomycota</taxon>
        <taxon>Pucciniomycotina</taxon>
        <taxon>Pucciniomycetes</taxon>
        <taxon>Pucciniales</taxon>
        <taxon>Sphaerophragmiaceae</taxon>
        <taxon>Austropuccinia</taxon>
    </lineage>
</organism>
<feature type="region of interest" description="Disordered" evidence="7">
    <location>
        <begin position="453"/>
        <end position="478"/>
    </location>
</feature>
<feature type="domain" description="Reverse transcriptase" evidence="8">
    <location>
        <begin position="64"/>
        <end position="259"/>
    </location>
</feature>
<keyword evidence="5" id="KW-0378">Hydrolase</keyword>
<comment type="caution">
    <text evidence="9">The sequence shown here is derived from an EMBL/GenBank/DDBJ whole genome shotgun (WGS) entry which is preliminary data.</text>
</comment>
<keyword evidence="4" id="KW-0255">Endonuclease</keyword>
<dbReference type="Gene3D" id="3.30.70.270">
    <property type="match status" value="2"/>
</dbReference>
<dbReference type="GO" id="GO:0003964">
    <property type="term" value="F:RNA-directed DNA polymerase activity"/>
    <property type="evidence" value="ECO:0007669"/>
    <property type="project" value="UniProtKB-KW"/>
</dbReference>
<dbReference type="PANTHER" id="PTHR37984">
    <property type="entry name" value="PROTEIN CBG26694"/>
    <property type="match status" value="1"/>
</dbReference>
<dbReference type="InterPro" id="IPR043502">
    <property type="entry name" value="DNA/RNA_pol_sf"/>
</dbReference>
<evidence type="ECO:0000256" key="6">
    <source>
        <dbReference type="ARBA" id="ARBA00022918"/>
    </source>
</evidence>
<proteinExistence type="predicted"/>
<evidence type="ECO:0000256" key="5">
    <source>
        <dbReference type="ARBA" id="ARBA00022801"/>
    </source>
</evidence>
<evidence type="ECO:0000256" key="1">
    <source>
        <dbReference type="ARBA" id="ARBA00022679"/>
    </source>
</evidence>
<evidence type="ECO:0000313" key="10">
    <source>
        <dbReference type="Proteomes" id="UP000765509"/>
    </source>
</evidence>
<reference evidence="9" key="1">
    <citation type="submission" date="2021-03" db="EMBL/GenBank/DDBJ databases">
        <title>Draft genome sequence of rust myrtle Austropuccinia psidii MF-1, a brazilian biotype.</title>
        <authorList>
            <person name="Quecine M.C."/>
            <person name="Pachon D.M.R."/>
            <person name="Bonatelli M.L."/>
            <person name="Correr F.H."/>
            <person name="Franceschini L.M."/>
            <person name="Leite T.F."/>
            <person name="Margarido G.R.A."/>
            <person name="Almeida C.A."/>
            <person name="Ferrarezi J.A."/>
            <person name="Labate C.A."/>
        </authorList>
    </citation>
    <scope>NUCLEOTIDE SEQUENCE</scope>
    <source>
        <strain evidence="9">MF-1</strain>
    </source>
</reference>
<dbReference type="CDD" id="cd01647">
    <property type="entry name" value="RT_LTR"/>
    <property type="match status" value="1"/>
</dbReference>
<dbReference type="SUPFAM" id="SSF56672">
    <property type="entry name" value="DNA/RNA polymerases"/>
    <property type="match status" value="1"/>
</dbReference>
<evidence type="ECO:0000256" key="2">
    <source>
        <dbReference type="ARBA" id="ARBA00022695"/>
    </source>
</evidence>
<dbReference type="InterPro" id="IPR000477">
    <property type="entry name" value="RT_dom"/>
</dbReference>
<dbReference type="EMBL" id="AVOT02046420">
    <property type="protein sequence ID" value="MBW0541730.1"/>
    <property type="molecule type" value="Genomic_DNA"/>
</dbReference>
<dbReference type="OrthoDB" id="3341476at2759"/>